<evidence type="ECO:0000313" key="3">
    <source>
        <dbReference type="Proteomes" id="UP001266305"/>
    </source>
</evidence>
<dbReference type="SUPFAM" id="SSF48403">
    <property type="entry name" value="Ankyrin repeat"/>
    <property type="match status" value="1"/>
</dbReference>
<feature type="region of interest" description="Disordered" evidence="1">
    <location>
        <begin position="186"/>
        <end position="232"/>
    </location>
</feature>
<name>A0ABQ9UY15_SAGOE</name>
<comment type="caution">
    <text evidence="2">The sequence shown here is derived from an EMBL/GenBank/DDBJ whole genome shotgun (WGS) entry which is preliminary data.</text>
</comment>
<protein>
    <submittedName>
        <fullName evidence="2">Uncharacterized protein</fullName>
    </submittedName>
</protein>
<accession>A0ABQ9UY15</accession>
<organism evidence="2 3">
    <name type="scientific">Saguinus oedipus</name>
    <name type="common">Cotton-top tamarin</name>
    <name type="synonym">Oedipomidas oedipus</name>
    <dbReference type="NCBI Taxonomy" id="9490"/>
    <lineage>
        <taxon>Eukaryota</taxon>
        <taxon>Metazoa</taxon>
        <taxon>Chordata</taxon>
        <taxon>Craniata</taxon>
        <taxon>Vertebrata</taxon>
        <taxon>Euteleostomi</taxon>
        <taxon>Mammalia</taxon>
        <taxon>Eutheria</taxon>
        <taxon>Euarchontoglires</taxon>
        <taxon>Primates</taxon>
        <taxon>Haplorrhini</taxon>
        <taxon>Platyrrhini</taxon>
        <taxon>Cebidae</taxon>
        <taxon>Callitrichinae</taxon>
        <taxon>Saguinus</taxon>
    </lineage>
</organism>
<evidence type="ECO:0000313" key="2">
    <source>
        <dbReference type="EMBL" id="KAK2101122.1"/>
    </source>
</evidence>
<dbReference type="Gene3D" id="1.25.40.20">
    <property type="entry name" value="Ankyrin repeat-containing domain"/>
    <property type="match status" value="1"/>
</dbReference>
<gene>
    <name evidence="2" type="ORF">P7K49_022470</name>
</gene>
<reference evidence="2 3" key="1">
    <citation type="submission" date="2023-05" db="EMBL/GenBank/DDBJ databases">
        <title>B98-5 Cell Line De Novo Hybrid Assembly: An Optical Mapping Approach.</title>
        <authorList>
            <person name="Kananen K."/>
            <person name="Auerbach J.A."/>
            <person name="Kautto E."/>
            <person name="Blachly J.S."/>
        </authorList>
    </citation>
    <scope>NUCLEOTIDE SEQUENCE [LARGE SCALE GENOMIC DNA]</scope>
    <source>
        <strain evidence="2">B95-8</strain>
        <tissue evidence="2">Cell line</tissue>
    </source>
</reference>
<dbReference type="EMBL" id="JASSZA010000010">
    <property type="protein sequence ID" value="KAK2101122.1"/>
    <property type="molecule type" value="Genomic_DNA"/>
</dbReference>
<proteinExistence type="predicted"/>
<feature type="region of interest" description="Disordered" evidence="1">
    <location>
        <begin position="147"/>
        <end position="168"/>
    </location>
</feature>
<sequence>MTLTPPFPPPDAQVEDSSADYEEFQDFWNWHYADSISLDDSFYSFPDEEEHRVESAESVLEGVTEAEAGAGAWALLRTLVPHCVQEAQENDRNGHTSLIIACYHRFLDPVVALAECPHVDVNRQDREENTALITAAGRVGTYTSASCTGSWSAPARSGSGKSISRSLRLPLRQRASPRRLRDCVRSTLTPSFLRGPEDRGAPDQVSAPEIPAAREPQAEEAEEAGAAEGATHCGPASHLPLCLGSGPSLLLLQRWRRSSVRPGVVVPPVGLSQAPTPTFHPAGTARKGSTWMAAIYGSSTRCPEEKDLRTCGCQGWTWSGREPRCKLHHRSSQDHQAKTISKLSIQAAPRSGQVEPHWFPGH</sequence>
<dbReference type="Proteomes" id="UP001266305">
    <property type="component" value="Unassembled WGS sequence"/>
</dbReference>
<evidence type="ECO:0000256" key="1">
    <source>
        <dbReference type="SAM" id="MobiDB-lite"/>
    </source>
</evidence>
<keyword evidence="3" id="KW-1185">Reference proteome</keyword>
<dbReference type="InterPro" id="IPR036770">
    <property type="entry name" value="Ankyrin_rpt-contain_sf"/>
</dbReference>